<dbReference type="GeneID" id="9802177"/>
<dbReference type="Pfam" id="PF00651">
    <property type="entry name" value="BTB"/>
    <property type="match status" value="1"/>
</dbReference>
<accession>E3MJ09</accession>
<feature type="domain" description="BTB" evidence="1">
    <location>
        <begin position="142"/>
        <end position="201"/>
    </location>
</feature>
<organism evidence="3">
    <name type="scientific">Caenorhabditis remanei</name>
    <name type="common">Caenorhabditis vulgaris</name>
    <dbReference type="NCBI Taxonomy" id="31234"/>
    <lineage>
        <taxon>Eukaryota</taxon>
        <taxon>Metazoa</taxon>
        <taxon>Ecdysozoa</taxon>
        <taxon>Nematoda</taxon>
        <taxon>Chromadorea</taxon>
        <taxon>Rhabditida</taxon>
        <taxon>Rhabditina</taxon>
        <taxon>Rhabditomorpha</taxon>
        <taxon>Rhabditoidea</taxon>
        <taxon>Rhabditidae</taxon>
        <taxon>Peloderinae</taxon>
        <taxon>Caenorhabditis</taxon>
    </lineage>
</organism>
<proteinExistence type="predicted"/>
<dbReference type="RefSeq" id="XP_003103869.2">
    <property type="nucleotide sequence ID" value="XM_003103821.2"/>
</dbReference>
<dbReference type="STRING" id="31234.E3MJ09"/>
<reference evidence="2" key="1">
    <citation type="submission" date="2007-07" db="EMBL/GenBank/DDBJ databases">
        <title>PCAP assembly of the Caenorhabditis remanei genome.</title>
        <authorList>
            <consortium name="The Caenorhabditis remanei Sequencing Consortium"/>
            <person name="Wilson R.K."/>
        </authorList>
    </citation>
    <scope>NUCLEOTIDE SEQUENCE [LARGE SCALE GENOMIC DNA]</scope>
    <source>
        <strain evidence="2">PB4641</strain>
    </source>
</reference>
<gene>
    <name evidence="2" type="ORF">CRE_09625</name>
</gene>
<keyword evidence="3" id="KW-1185">Reference proteome</keyword>
<dbReference type="PANTHER" id="PTHR22743:SF165">
    <property type="entry name" value="BTB AND MATH DOMAIN CONTAINING-RELATED"/>
    <property type="match status" value="1"/>
</dbReference>
<dbReference type="HOGENOM" id="CLU_051249_1_0_1"/>
<dbReference type="CDD" id="cd18186">
    <property type="entry name" value="BTB_POZ_ZBTB_KLHL-like"/>
    <property type="match status" value="1"/>
</dbReference>
<dbReference type="SUPFAM" id="SSF54695">
    <property type="entry name" value="POZ domain"/>
    <property type="match status" value="1"/>
</dbReference>
<evidence type="ECO:0000313" key="3">
    <source>
        <dbReference type="Proteomes" id="UP000008281"/>
    </source>
</evidence>
<protein>
    <recommendedName>
        <fullName evidence="1">BTB domain-containing protein</fullName>
    </recommendedName>
</protein>
<dbReference type="OrthoDB" id="5859522at2759"/>
<name>E3MJ09_CAERE</name>
<sequence>MSEKKFVITQKFEKVFTGDYEIGQTGEGAEHFDISWRVRIFPQSPDFTIDLDLFVDPRCRNWYIDSEIEWKLVSKTGIKHICKQEYQIEKDENPTLTFDWKIHGDCFIEDTLTVECHVTINEMGGFRKRLRNFEEKAMKDFSDFVLVVEDEKFYVLKLFLACQSTYFKTRFVENPLEPTTSQFSIDDVHADDFQVFLEVLYGEIAIDDETVVSLLNLAEKFDALTVTQKCEHYLLLHDSNISLLNQLTLSIKYKMDKLKENCLADIQTAQDLQRISPIDVTQLESPVMAVLMEKALTLF</sequence>
<dbReference type="PROSITE" id="PS50097">
    <property type="entry name" value="BTB"/>
    <property type="match status" value="1"/>
</dbReference>
<dbReference type="Proteomes" id="UP000008281">
    <property type="component" value="Unassembled WGS sequence"/>
</dbReference>
<evidence type="ECO:0000313" key="2">
    <source>
        <dbReference type="EMBL" id="EFP03460.1"/>
    </source>
</evidence>
<dbReference type="KEGG" id="crq:GCK72_007296"/>
<dbReference type="OMA" id="HFDISWR"/>
<dbReference type="CTD" id="9802177"/>
<dbReference type="CDD" id="cd00121">
    <property type="entry name" value="MATH"/>
    <property type="match status" value="1"/>
</dbReference>
<dbReference type="InterPro" id="IPR002083">
    <property type="entry name" value="MATH/TRAF_dom"/>
</dbReference>
<dbReference type="InterPro" id="IPR011333">
    <property type="entry name" value="SKP1/BTB/POZ_sf"/>
</dbReference>
<dbReference type="InterPro" id="IPR000210">
    <property type="entry name" value="BTB/POZ_dom"/>
</dbReference>
<dbReference type="Pfam" id="PF00917">
    <property type="entry name" value="MATH"/>
    <property type="match status" value="1"/>
</dbReference>
<dbReference type="InterPro" id="IPR052664">
    <property type="entry name" value="BTB-MATH_domain_protein"/>
</dbReference>
<dbReference type="AlphaFoldDB" id="E3MJ09"/>
<dbReference type="Gene3D" id="3.30.710.10">
    <property type="entry name" value="Potassium Channel Kv1.1, Chain A"/>
    <property type="match status" value="1"/>
</dbReference>
<dbReference type="SMART" id="SM00225">
    <property type="entry name" value="BTB"/>
    <property type="match status" value="1"/>
</dbReference>
<dbReference type="PANTHER" id="PTHR22743">
    <property type="entry name" value="MEPRIN/TRAF-LIKE MATH FAMILY-C.ELEGANS"/>
    <property type="match status" value="1"/>
</dbReference>
<dbReference type="eggNOG" id="ENOG502RT7T">
    <property type="taxonomic scope" value="Eukaryota"/>
</dbReference>
<dbReference type="EMBL" id="DS268449">
    <property type="protein sequence ID" value="EFP03460.1"/>
    <property type="molecule type" value="Genomic_DNA"/>
</dbReference>
<dbReference type="InParanoid" id="E3MJ09"/>
<evidence type="ECO:0000259" key="1">
    <source>
        <dbReference type="PROSITE" id="PS50097"/>
    </source>
</evidence>